<dbReference type="InterPro" id="IPR031330">
    <property type="entry name" value="Gly_Hdrlase_35_cat"/>
</dbReference>
<keyword evidence="5" id="KW-0378">Hydrolase</keyword>
<dbReference type="GO" id="GO:0005975">
    <property type="term" value="P:carbohydrate metabolic process"/>
    <property type="evidence" value="ECO:0007669"/>
    <property type="project" value="InterPro"/>
</dbReference>
<accession>A0AAV0T7Y1</accession>
<dbReference type="InterPro" id="IPR017853">
    <property type="entry name" value="GH"/>
</dbReference>
<evidence type="ECO:0000256" key="3">
    <source>
        <dbReference type="ARBA" id="ARBA00012756"/>
    </source>
</evidence>
<dbReference type="Pfam" id="PF21467">
    <property type="entry name" value="BetaGal_gal-bd"/>
    <property type="match status" value="1"/>
</dbReference>
<dbReference type="PRINTS" id="PR00742">
    <property type="entry name" value="GLHYDRLASE35"/>
</dbReference>
<evidence type="ECO:0000256" key="7">
    <source>
        <dbReference type="RuleBase" id="RU003679"/>
    </source>
</evidence>
<dbReference type="PANTHER" id="PTHR23421">
    <property type="entry name" value="BETA-GALACTOSIDASE RELATED"/>
    <property type="match status" value="1"/>
</dbReference>
<evidence type="ECO:0000313" key="10">
    <source>
        <dbReference type="EMBL" id="CAI5716633.1"/>
    </source>
</evidence>
<reference evidence="10" key="1">
    <citation type="submission" date="2022-12" db="EMBL/GenBank/DDBJ databases">
        <authorList>
            <person name="Webb A."/>
        </authorList>
    </citation>
    <scope>NUCLEOTIDE SEQUENCE</scope>
    <source>
        <strain evidence="10">Hp1</strain>
    </source>
</reference>
<evidence type="ECO:0000256" key="6">
    <source>
        <dbReference type="ARBA" id="ARBA00023295"/>
    </source>
</evidence>
<sequence length="805" mass="90526">MSLEEDATSALLPFDVAFAPRPPRRSRLRRMDVALVTVLVSVACFIYARPPSVRTTNPLLLATPSRNFHYLTYDDIPAIKRQSGYSVTVSRRGFAIDGTPTLLLGGSIHYPRSSIGQWEQLLRAAKQDGLNFVEMDVFWNVHELEQGVMNFAGNANITRFYELAAKVGMFLHVRVGPYVCAEWSNGGLPVWLNWVPNMKVRSSNTAWKREMERFVRFVVDLSRPFLAKHGGPIIMAQIENEVTSQDREYIEWCGDLVKRLDTSIPWIMCHTNAATNTILSCNGNDCVDFAMTHVKDRPSDPLVWTEDEGWYQTWQKDKKNPLPGDQRTAEDVAYAVARWFAIGGATHNYYMYHGGNNYGRGAAAGVTNMYANGVNLHSDGLSNEPERSHLRELHQSLIECNDILLRNDRQLLNPQNISSSGHQRAFVYGPDNGHGQVVFLENMANKGVTVVYRRSKYDLRPSSMLIIKDGVVLFDTADTQKSFPGHQHRTYSPLVKAAALEWKTWSELNVSTETLRKRVVAKQPIEQLRLTADQSDYMTYETTFTLQQPDGYSITTKDDAMTLKVTSCEANSIIAFVDNWLIGERSLAYPGSNCSQEFQFHLPMNLEVNRKHDLKLVSVSLGIHSLGSNHSKGVTGSVRVGHTDLTDAHEWTMYPCLIGEQLQIYQSQWLSSVPWTAVSRSSASSGDGVTSGRSLMSWYWTSFPYPPEPHANSEQQSSILLDLFGLTRGRAFVNGHDLGRYWLINDEGDFVQRYYQVPRDWLLQDVDNLLVVFDELGGSVADVRLVSSAMVVATGTNDSIAGHLK</sequence>
<keyword evidence="4" id="KW-0732">Signal</keyword>
<evidence type="ECO:0000256" key="4">
    <source>
        <dbReference type="ARBA" id="ARBA00022729"/>
    </source>
</evidence>
<dbReference type="InterPro" id="IPR008979">
    <property type="entry name" value="Galactose-bd-like_sf"/>
</dbReference>
<feature type="domain" description="Glycoside hydrolase 35 catalytic" evidence="8">
    <location>
        <begin position="94"/>
        <end position="395"/>
    </location>
</feature>
<dbReference type="Proteomes" id="UP001162031">
    <property type="component" value="Unassembled WGS sequence"/>
</dbReference>
<evidence type="ECO:0000313" key="11">
    <source>
        <dbReference type="Proteomes" id="UP001162031"/>
    </source>
</evidence>
<dbReference type="AlphaFoldDB" id="A0AAV0T7Y1"/>
<dbReference type="EC" id="3.2.1.23" evidence="3"/>
<evidence type="ECO:0000256" key="1">
    <source>
        <dbReference type="ARBA" id="ARBA00001412"/>
    </source>
</evidence>
<dbReference type="EMBL" id="CANTFL010000166">
    <property type="protein sequence ID" value="CAI5716633.1"/>
    <property type="molecule type" value="Genomic_DNA"/>
</dbReference>
<gene>
    <name evidence="10" type="ORF">HBR001_LOCUS1664</name>
</gene>
<evidence type="ECO:0000256" key="2">
    <source>
        <dbReference type="ARBA" id="ARBA00009809"/>
    </source>
</evidence>
<dbReference type="InterPro" id="IPR001944">
    <property type="entry name" value="Glycoside_Hdrlase_35"/>
</dbReference>
<keyword evidence="6" id="KW-0326">Glycosidase</keyword>
<protein>
    <recommendedName>
        <fullName evidence="3">beta-galactosidase</fullName>
        <ecNumber evidence="3">3.2.1.23</ecNumber>
    </recommendedName>
</protein>
<dbReference type="Gene3D" id="2.60.120.260">
    <property type="entry name" value="Galactose-binding domain-like"/>
    <property type="match status" value="1"/>
</dbReference>
<dbReference type="InterPro" id="IPR048913">
    <property type="entry name" value="BetaGal_gal-bd"/>
</dbReference>
<comment type="caution">
    <text evidence="10">The sequence shown here is derived from an EMBL/GenBank/DDBJ whole genome shotgun (WGS) entry which is preliminary data.</text>
</comment>
<evidence type="ECO:0000256" key="5">
    <source>
        <dbReference type="ARBA" id="ARBA00022801"/>
    </source>
</evidence>
<comment type="similarity">
    <text evidence="2 7">Belongs to the glycosyl hydrolase 35 family.</text>
</comment>
<dbReference type="SUPFAM" id="SSF49785">
    <property type="entry name" value="Galactose-binding domain-like"/>
    <property type="match status" value="1"/>
</dbReference>
<dbReference type="FunFam" id="3.20.20.80:FF:000006">
    <property type="entry name" value="Beta-galactosidase"/>
    <property type="match status" value="1"/>
</dbReference>
<feature type="domain" description="Beta-galactosidase galactose-binding" evidence="9">
    <location>
        <begin position="697"/>
        <end position="764"/>
    </location>
</feature>
<comment type="catalytic activity">
    <reaction evidence="1">
        <text>Hydrolysis of terminal non-reducing beta-D-galactose residues in beta-D-galactosides.</text>
        <dbReference type="EC" id="3.2.1.23"/>
    </reaction>
</comment>
<organism evidence="10 11">
    <name type="scientific">Hyaloperonospora brassicae</name>
    <name type="common">Brassica downy mildew</name>
    <name type="synonym">Peronospora brassicae</name>
    <dbReference type="NCBI Taxonomy" id="162125"/>
    <lineage>
        <taxon>Eukaryota</taxon>
        <taxon>Sar</taxon>
        <taxon>Stramenopiles</taxon>
        <taxon>Oomycota</taxon>
        <taxon>Peronosporomycetes</taxon>
        <taxon>Peronosporales</taxon>
        <taxon>Peronosporaceae</taxon>
        <taxon>Hyaloperonospora</taxon>
    </lineage>
</organism>
<evidence type="ECO:0000259" key="8">
    <source>
        <dbReference type="Pfam" id="PF01301"/>
    </source>
</evidence>
<dbReference type="Gene3D" id="3.20.20.80">
    <property type="entry name" value="Glycosidases"/>
    <property type="match status" value="1"/>
</dbReference>
<dbReference type="Pfam" id="PF01301">
    <property type="entry name" value="Glyco_hydro_35"/>
    <property type="match status" value="1"/>
</dbReference>
<keyword evidence="11" id="KW-1185">Reference proteome</keyword>
<dbReference type="SUPFAM" id="SSF51445">
    <property type="entry name" value="(Trans)glycosidases"/>
    <property type="match status" value="1"/>
</dbReference>
<evidence type="ECO:0000259" key="9">
    <source>
        <dbReference type="Pfam" id="PF21467"/>
    </source>
</evidence>
<dbReference type="GO" id="GO:0004565">
    <property type="term" value="F:beta-galactosidase activity"/>
    <property type="evidence" value="ECO:0007669"/>
    <property type="project" value="UniProtKB-EC"/>
</dbReference>
<name>A0AAV0T7Y1_HYABA</name>
<proteinExistence type="inferred from homology"/>